<dbReference type="NCBIfam" id="TIGR01707">
    <property type="entry name" value="gspI"/>
    <property type="match status" value="1"/>
</dbReference>
<dbReference type="Gene3D" id="3.30.1300.30">
    <property type="entry name" value="GSPII I/J protein-like"/>
    <property type="match status" value="1"/>
</dbReference>
<dbReference type="InterPro" id="IPR003413">
    <property type="entry name" value="T2SS_GspI_C"/>
</dbReference>
<protein>
    <recommendedName>
        <fullName evidence="9">Type II secretion system protein I</fullName>
        <shortName evidence="9">T2SS minor pseudopilin I</shortName>
    </recommendedName>
</protein>
<dbReference type="Pfam" id="PF02501">
    <property type="entry name" value="T2SSI"/>
    <property type="match status" value="1"/>
</dbReference>
<organism evidence="11 12">
    <name type="scientific">Vibrio ulleungensis</name>
    <dbReference type="NCBI Taxonomy" id="2807619"/>
    <lineage>
        <taxon>Bacteria</taxon>
        <taxon>Pseudomonadati</taxon>
        <taxon>Pseudomonadota</taxon>
        <taxon>Gammaproteobacteria</taxon>
        <taxon>Vibrionales</taxon>
        <taxon>Vibrionaceae</taxon>
        <taxon>Vibrio</taxon>
    </lineage>
</organism>
<evidence type="ECO:0000259" key="10">
    <source>
        <dbReference type="Pfam" id="PF02501"/>
    </source>
</evidence>
<dbReference type="SUPFAM" id="SSF54523">
    <property type="entry name" value="Pili subunits"/>
    <property type="match status" value="1"/>
</dbReference>
<dbReference type="InterPro" id="IPR012902">
    <property type="entry name" value="N_methyl_site"/>
</dbReference>
<comment type="subcellular location">
    <subcellularLocation>
        <location evidence="1 9">Cell inner membrane</location>
        <topology evidence="1 9">Single-pass membrane protein</topology>
    </subcellularLocation>
</comment>
<dbReference type="InterPro" id="IPR010052">
    <property type="entry name" value="T2SS_protein-GspI"/>
</dbReference>
<name>A0ABS2HJF9_9VIBR</name>
<keyword evidence="7" id="KW-1133">Transmembrane helix</keyword>
<feature type="domain" description="Type II secretion system protein GspI C-terminal" evidence="10">
    <location>
        <begin position="47"/>
        <end position="123"/>
    </location>
</feature>
<proteinExistence type="inferred from homology"/>
<keyword evidence="5 9" id="KW-0997">Cell inner membrane</keyword>
<keyword evidence="6" id="KW-0812">Transmembrane</keyword>
<evidence type="ECO:0000256" key="7">
    <source>
        <dbReference type="ARBA" id="ARBA00022989"/>
    </source>
</evidence>
<reference evidence="11 12" key="1">
    <citation type="submission" date="2021-02" db="EMBL/GenBank/DDBJ databases">
        <authorList>
            <person name="Park J.-S."/>
        </authorList>
    </citation>
    <scope>NUCLEOTIDE SEQUENCE [LARGE SCALE GENOMIC DNA]</scope>
    <source>
        <strain evidence="11 12">188UL20-2</strain>
    </source>
</reference>
<keyword evidence="8" id="KW-0472">Membrane</keyword>
<accession>A0ABS2HJF9</accession>
<evidence type="ECO:0000256" key="1">
    <source>
        <dbReference type="ARBA" id="ARBA00004377"/>
    </source>
</evidence>
<keyword evidence="3" id="KW-1003">Cell membrane</keyword>
<keyword evidence="12" id="KW-1185">Reference proteome</keyword>
<dbReference type="Proteomes" id="UP000809621">
    <property type="component" value="Unassembled WGS sequence"/>
</dbReference>
<evidence type="ECO:0000313" key="12">
    <source>
        <dbReference type="Proteomes" id="UP000809621"/>
    </source>
</evidence>
<dbReference type="NCBIfam" id="TIGR02532">
    <property type="entry name" value="IV_pilin_GFxxxE"/>
    <property type="match status" value="1"/>
</dbReference>
<comment type="PTM">
    <text evidence="9">Cleaved by prepilin peptidase.</text>
</comment>
<sequence>MHRASATSKKQRGMTLIEVMVALAVFATASLAVIQAVSSHINSLGYLEEKTLAAMVADNQMAAIYLQATPNLSQKGKVSMANREWYWQVTPIETSNDMLKAMDVSVSLQPDYSSPLVTVRSYVTP</sequence>
<evidence type="ECO:0000313" key="11">
    <source>
        <dbReference type="EMBL" id="MBM7037648.1"/>
    </source>
</evidence>
<dbReference type="PANTHER" id="PTHR38779">
    <property type="entry name" value="TYPE II SECRETION SYSTEM PROTEIN I-RELATED"/>
    <property type="match status" value="1"/>
</dbReference>
<evidence type="ECO:0000256" key="3">
    <source>
        <dbReference type="ARBA" id="ARBA00022475"/>
    </source>
</evidence>
<dbReference type="RefSeq" id="WP_205159163.1">
    <property type="nucleotide sequence ID" value="NZ_JAFEUM010000006.1"/>
</dbReference>
<comment type="function">
    <text evidence="9">Component of the type II secretion system required for the energy-dependent secretion of extracellular factors such as proteases and toxins from the periplasm.</text>
</comment>
<dbReference type="Pfam" id="PF07963">
    <property type="entry name" value="N_methyl"/>
    <property type="match status" value="1"/>
</dbReference>
<gene>
    <name evidence="11" type="primary">gspI</name>
    <name evidence="11" type="ORF">JQC93_14650</name>
</gene>
<evidence type="ECO:0000256" key="5">
    <source>
        <dbReference type="ARBA" id="ARBA00022519"/>
    </source>
</evidence>
<comment type="subunit">
    <text evidence="9">Type II secretion is composed of four main components: the outer membrane complex, the inner membrane complex, the cytoplasmic secretion ATPase and the periplasm-spanning pseudopilus.</text>
</comment>
<dbReference type="EMBL" id="JAFEUM010000006">
    <property type="protein sequence ID" value="MBM7037648.1"/>
    <property type="molecule type" value="Genomic_DNA"/>
</dbReference>
<comment type="similarity">
    <text evidence="2 9">Belongs to the GSP I family.</text>
</comment>
<dbReference type="PANTHER" id="PTHR38779:SF2">
    <property type="entry name" value="TYPE II SECRETION SYSTEM PROTEIN I-RELATED"/>
    <property type="match status" value="1"/>
</dbReference>
<evidence type="ECO:0000256" key="4">
    <source>
        <dbReference type="ARBA" id="ARBA00022481"/>
    </source>
</evidence>
<evidence type="ECO:0000256" key="9">
    <source>
        <dbReference type="RuleBase" id="RU368030"/>
    </source>
</evidence>
<dbReference type="InterPro" id="IPR045584">
    <property type="entry name" value="Pilin-like"/>
</dbReference>
<comment type="caution">
    <text evidence="11">The sequence shown here is derived from an EMBL/GenBank/DDBJ whole genome shotgun (WGS) entry which is preliminary data.</text>
</comment>
<evidence type="ECO:0000256" key="2">
    <source>
        <dbReference type="ARBA" id="ARBA00008358"/>
    </source>
</evidence>
<evidence type="ECO:0000256" key="8">
    <source>
        <dbReference type="ARBA" id="ARBA00023136"/>
    </source>
</evidence>
<dbReference type="PROSITE" id="PS00409">
    <property type="entry name" value="PROKAR_NTER_METHYL"/>
    <property type="match status" value="1"/>
</dbReference>
<evidence type="ECO:0000256" key="6">
    <source>
        <dbReference type="ARBA" id="ARBA00022692"/>
    </source>
</evidence>
<keyword evidence="4 9" id="KW-0488">Methylation</keyword>